<protein>
    <submittedName>
        <fullName evidence="1">Uncharacterized protein</fullName>
    </submittedName>
</protein>
<dbReference type="EMBL" id="SRLD01000030">
    <property type="protein sequence ID" value="TGE14775.1"/>
    <property type="molecule type" value="Genomic_DNA"/>
</dbReference>
<comment type="caution">
    <text evidence="1">The sequence shown here is derived from an EMBL/GenBank/DDBJ whole genome shotgun (WGS) entry which is preliminary data.</text>
</comment>
<name>A0A4Z0PIP8_9BACT</name>
<keyword evidence="2" id="KW-1185">Reference proteome</keyword>
<sequence length="85" mass="9618">MNIPELQQLLDAVPINHACYSLSGNSSPDALVLDHQGAWWLVCYVDERGGKHPMGRFATEDLACQFLYQEFLESERISTQFGLNM</sequence>
<organism evidence="1 2">
    <name type="scientific">Hymenobacter elongatus</name>
    <dbReference type="NCBI Taxonomy" id="877208"/>
    <lineage>
        <taxon>Bacteria</taxon>
        <taxon>Pseudomonadati</taxon>
        <taxon>Bacteroidota</taxon>
        <taxon>Cytophagia</taxon>
        <taxon>Cytophagales</taxon>
        <taxon>Hymenobacteraceae</taxon>
        <taxon>Hymenobacter</taxon>
    </lineage>
</organism>
<reference evidence="1 2" key="1">
    <citation type="submission" date="2019-04" db="EMBL/GenBank/DDBJ databases">
        <authorList>
            <person name="Feng G."/>
            <person name="Zhang J."/>
            <person name="Zhu H."/>
        </authorList>
    </citation>
    <scope>NUCLEOTIDE SEQUENCE [LARGE SCALE GENOMIC DNA]</scope>
    <source>
        <strain evidence="1 2">JCM 17223</strain>
    </source>
</reference>
<dbReference type="Proteomes" id="UP000297739">
    <property type="component" value="Unassembled WGS sequence"/>
</dbReference>
<evidence type="ECO:0000313" key="2">
    <source>
        <dbReference type="Proteomes" id="UP000297739"/>
    </source>
</evidence>
<accession>A0A4Z0PIP8</accession>
<evidence type="ECO:0000313" key="1">
    <source>
        <dbReference type="EMBL" id="TGE14775.1"/>
    </source>
</evidence>
<dbReference type="OrthoDB" id="1447674at2"/>
<dbReference type="AlphaFoldDB" id="A0A4Z0PIP8"/>
<dbReference type="RefSeq" id="WP_135498604.1">
    <property type="nucleotide sequence ID" value="NZ_SRLD01000030.1"/>
</dbReference>
<proteinExistence type="predicted"/>
<gene>
    <name evidence="1" type="ORF">E5J99_14855</name>
</gene>